<protein>
    <submittedName>
        <fullName evidence="6">Formate C-acetyltransferase/glycerol dehydratase family glycyl radical enzyme</fullName>
    </submittedName>
</protein>
<evidence type="ECO:0000259" key="5">
    <source>
        <dbReference type="PROSITE" id="PS51554"/>
    </source>
</evidence>
<evidence type="ECO:0000256" key="1">
    <source>
        <dbReference type="ARBA" id="ARBA00022818"/>
    </source>
</evidence>
<keyword evidence="6" id="KW-0808">Transferase</keyword>
<dbReference type="GO" id="GO:0005829">
    <property type="term" value="C:cytosol"/>
    <property type="evidence" value="ECO:0007669"/>
    <property type="project" value="TreeGrafter"/>
</dbReference>
<dbReference type="Pfam" id="PF01228">
    <property type="entry name" value="Gly_radical"/>
    <property type="match status" value="1"/>
</dbReference>
<dbReference type="RefSeq" id="WP_118336488.1">
    <property type="nucleotide sequence ID" value="NZ_AP025567.1"/>
</dbReference>
<accession>A0A415DW85</accession>
<dbReference type="GO" id="GO:0016740">
    <property type="term" value="F:transferase activity"/>
    <property type="evidence" value="ECO:0007669"/>
    <property type="project" value="UniProtKB-KW"/>
</dbReference>
<dbReference type="STRING" id="1776384.GCA_900086585_01309"/>
<dbReference type="InterPro" id="IPR051215">
    <property type="entry name" value="GRE"/>
</dbReference>
<evidence type="ECO:0000256" key="2">
    <source>
        <dbReference type="ARBA" id="ARBA00023239"/>
    </source>
</evidence>
<keyword evidence="2" id="KW-0456">Lyase</keyword>
<sequence>MVSERINRMKERQRNTVPTFSAERARLATEAYEKFGGEPNVLLKAKMLDYILTHMTVYIDDDDLIAGNYTDRPRCAPIFPEFASQWILDEIDTFTSRTLDKMAAEDGMKEEVIEILKRWEGKSFDEVTAGVCRPEAIEAMNSGILSIGGLETSTGHILPNYFRLFDGGLAGAIEDCEKNIKETKVARKEEQEKVDFWNAVIISCRACIKFANRFSVLAKEMAAAETDEQRKQELLVMSENCATVPENSPQTFWQAIQFVWFIHITLWIESNGHANSFPVFDRLINPLYIKDLQDGKVTEREALDILECFFIKNTDILKLRNAFFSESWAGYPVWQNMIIGGIGADGKDACNEATMLLLKANEEVQTSQPTMSLRYHRHMSEEVFDKAISMIQKGLATPAFFNDHLCIPLVLAKSDGINIEDARNWGVMGCVQPMVAGKSDGRAQVGTVNLLKCIEFAMHDGFDPQTGKQTGPHTGKFEDFASYEDFFQAFLIQVDHSFDLMINAYNSVTAIHAIRQNMPFASMCVDDCIGKGTTLQQGGAKYSYSGALADGLANAIDSLAAVRKFVFEDKVITPQELLTACDNDFADEVLRQKLLNKGPKYGNDIDEVDFIGHLIIKHINEMISDYRDSRGARFCFDIESQSYNIVQGKCVGATPDGRKAFAPLGDNVSPVMGRDVNGPTATVLSVAKIDQFYTTDGTLFNIRFDPRSIAGEKGKDVLGGVVKTYFDNYGEHIQINVVSDETLREAQKHPEEYKNLLVRVAGYLAYFTELDQSVQDNIIARTLHCCDC</sequence>
<name>A0A415DW85_9FIRM</name>
<dbReference type="PROSITE" id="PS51554">
    <property type="entry name" value="PFL"/>
    <property type="match status" value="1"/>
</dbReference>
<comment type="caution">
    <text evidence="6">The sequence shown here is derived from an EMBL/GenBank/DDBJ whole genome shotgun (WGS) entry which is preliminary data.</text>
</comment>
<organism evidence="6 7">
    <name type="scientific">Emergencia timonensis</name>
    <dbReference type="NCBI Taxonomy" id="1776384"/>
    <lineage>
        <taxon>Bacteria</taxon>
        <taxon>Bacillati</taxon>
        <taxon>Bacillota</taxon>
        <taxon>Clostridia</taxon>
        <taxon>Peptostreptococcales</taxon>
        <taxon>Anaerovoracaceae</taxon>
        <taxon>Emergencia</taxon>
    </lineage>
</organism>
<evidence type="ECO:0000313" key="6">
    <source>
        <dbReference type="EMBL" id="RHJ84694.1"/>
    </source>
</evidence>
<feature type="domain" description="PFL" evidence="5">
    <location>
        <begin position="4"/>
        <end position="659"/>
    </location>
</feature>
<reference evidence="6 7" key="1">
    <citation type="submission" date="2018-08" db="EMBL/GenBank/DDBJ databases">
        <title>A genome reference for cultivated species of the human gut microbiota.</title>
        <authorList>
            <person name="Zou Y."/>
            <person name="Xue W."/>
            <person name="Luo G."/>
        </authorList>
    </citation>
    <scope>NUCLEOTIDE SEQUENCE [LARGE SCALE GENOMIC DNA]</scope>
    <source>
        <strain evidence="6 7">AM07-24</strain>
    </source>
</reference>
<dbReference type="Gene3D" id="3.20.70.20">
    <property type="match status" value="1"/>
</dbReference>
<dbReference type="PROSITE" id="PS51149">
    <property type="entry name" value="GLY_RADICAL_2"/>
    <property type="match status" value="1"/>
</dbReference>
<keyword evidence="1 3" id="KW-0556">Organic radical</keyword>
<dbReference type="GO" id="GO:0016829">
    <property type="term" value="F:lyase activity"/>
    <property type="evidence" value="ECO:0007669"/>
    <property type="project" value="UniProtKB-KW"/>
</dbReference>
<dbReference type="SUPFAM" id="SSF51998">
    <property type="entry name" value="PFL-like glycyl radical enzymes"/>
    <property type="match status" value="1"/>
</dbReference>
<dbReference type="Proteomes" id="UP000284841">
    <property type="component" value="Unassembled WGS sequence"/>
</dbReference>
<gene>
    <name evidence="6" type="ORF">DW099_17125</name>
</gene>
<feature type="modified residue" description="Glycine radical" evidence="3">
    <location>
        <position position="762"/>
    </location>
</feature>
<dbReference type="OrthoDB" id="9803969at2"/>
<evidence type="ECO:0000313" key="7">
    <source>
        <dbReference type="Proteomes" id="UP000284841"/>
    </source>
</evidence>
<dbReference type="InterPro" id="IPR001150">
    <property type="entry name" value="Gly_radical"/>
</dbReference>
<dbReference type="AlphaFoldDB" id="A0A415DW85"/>
<dbReference type="InterPro" id="IPR004184">
    <property type="entry name" value="PFL_dom"/>
</dbReference>
<feature type="domain" description="Glycine radical" evidence="4">
    <location>
        <begin position="666"/>
        <end position="787"/>
    </location>
</feature>
<dbReference type="NCBIfam" id="TIGR01774">
    <property type="entry name" value="PFL2-3"/>
    <property type="match status" value="1"/>
</dbReference>
<proteinExistence type="predicted"/>
<dbReference type="EMBL" id="QRMS01000006">
    <property type="protein sequence ID" value="RHJ84694.1"/>
    <property type="molecule type" value="Genomic_DNA"/>
</dbReference>
<evidence type="ECO:0000259" key="4">
    <source>
        <dbReference type="PROSITE" id="PS51149"/>
    </source>
</evidence>
<dbReference type="Pfam" id="PF02901">
    <property type="entry name" value="PFL-like"/>
    <property type="match status" value="1"/>
</dbReference>
<evidence type="ECO:0000256" key="3">
    <source>
        <dbReference type="PROSITE-ProRule" id="PRU00493"/>
    </source>
</evidence>
<keyword evidence="7" id="KW-1185">Reference proteome</keyword>
<dbReference type="PANTHER" id="PTHR43641:SF2">
    <property type="entry name" value="DEHYDRATASE YBIW-RELATED"/>
    <property type="match status" value="1"/>
</dbReference>
<dbReference type="PANTHER" id="PTHR43641">
    <property type="entry name" value="FORMATE ACETYLTRANSFERASE 3-RELATED"/>
    <property type="match status" value="1"/>
</dbReference>
<dbReference type="InterPro" id="IPR010098">
    <property type="entry name" value="PFL2/GDeHydtase_fam"/>
</dbReference>